<dbReference type="PANTHER" id="PTHR43355">
    <property type="entry name" value="FLAVIN REDUCTASE (NADPH)"/>
    <property type="match status" value="1"/>
</dbReference>
<comment type="caution">
    <text evidence="2">The sequence shown here is derived from an EMBL/GenBank/DDBJ whole genome shotgun (WGS) entry which is preliminary data.</text>
</comment>
<dbReference type="Proteomes" id="UP000282759">
    <property type="component" value="Unassembled WGS sequence"/>
</dbReference>
<dbReference type="RefSeq" id="WP_127707671.1">
    <property type="nucleotide sequence ID" value="NZ_SACK01000010.1"/>
</dbReference>
<dbReference type="GO" id="GO:0016646">
    <property type="term" value="F:oxidoreductase activity, acting on the CH-NH group of donors, NAD or NADP as acceptor"/>
    <property type="evidence" value="ECO:0007669"/>
    <property type="project" value="TreeGrafter"/>
</dbReference>
<dbReference type="SUPFAM" id="SSF51735">
    <property type="entry name" value="NAD(P)-binding Rossmann-fold domains"/>
    <property type="match status" value="1"/>
</dbReference>
<dbReference type="InterPro" id="IPR051606">
    <property type="entry name" value="Polyketide_Oxido-like"/>
</dbReference>
<dbReference type="Pfam" id="PF13460">
    <property type="entry name" value="NAD_binding_10"/>
    <property type="match status" value="1"/>
</dbReference>
<sequence>MQSYKTIAVIGGTGKAGKYVVKQLLTKRYHLKLLVHQSASKYANHALVQIIKGDVRNPETLRQLFTGCNAVVSMLGQPKNETDPVFAKAAENIIAVMDELHINRYIAVTGLSIDVPGDNKSEYNRQLSQWVKANYPAIFESKQKEYELLAASNLNWTLLRVPVIRETDEQGEIAVHLYDCPGMSISAADLGNFIKKEFEGNVYLKQAPFVANA</sequence>
<evidence type="ECO:0000313" key="3">
    <source>
        <dbReference type="Proteomes" id="UP000282759"/>
    </source>
</evidence>
<evidence type="ECO:0000259" key="1">
    <source>
        <dbReference type="Pfam" id="PF13460"/>
    </source>
</evidence>
<dbReference type="InterPro" id="IPR016040">
    <property type="entry name" value="NAD(P)-bd_dom"/>
</dbReference>
<dbReference type="EMBL" id="SACK01000010">
    <property type="protein sequence ID" value="RVT98046.1"/>
    <property type="molecule type" value="Genomic_DNA"/>
</dbReference>
<reference evidence="2 3" key="1">
    <citation type="submission" date="2019-01" db="EMBL/GenBank/DDBJ databases">
        <authorList>
            <person name="Chen W.-M."/>
        </authorList>
    </citation>
    <scope>NUCLEOTIDE SEQUENCE [LARGE SCALE GENOMIC DNA]</scope>
    <source>
        <strain evidence="2 3">YBJ-36</strain>
    </source>
</reference>
<dbReference type="AlphaFoldDB" id="A0A437MKB1"/>
<gene>
    <name evidence="2" type="ORF">EOD41_18335</name>
</gene>
<dbReference type="OrthoDB" id="9790734at2"/>
<dbReference type="Gene3D" id="3.40.50.720">
    <property type="entry name" value="NAD(P)-binding Rossmann-like Domain"/>
    <property type="match status" value="1"/>
</dbReference>
<feature type="domain" description="NAD(P)-binding" evidence="1">
    <location>
        <begin position="11"/>
        <end position="195"/>
    </location>
</feature>
<organism evidence="2 3">
    <name type="scientific">Mucilaginibacter limnophilus</name>
    <dbReference type="NCBI Taxonomy" id="1932778"/>
    <lineage>
        <taxon>Bacteria</taxon>
        <taxon>Pseudomonadati</taxon>
        <taxon>Bacteroidota</taxon>
        <taxon>Sphingobacteriia</taxon>
        <taxon>Sphingobacteriales</taxon>
        <taxon>Sphingobacteriaceae</taxon>
        <taxon>Mucilaginibacter</taxon>
    </lineage>
</organism>
<protein>
    <submittedName>
        <fullName evidence="2">NAD-dependent epimerase/dehydratase family protein</fullName>
    </submittedName>
</protein>
<dbReference type="InterPro" id="IPR036291">
    <property type="entry name" value="NAD(P)-bd_dom_sf"/>
</dbReference>
<keyword evidence="3" id="KW-1185">Reference proteome</keyword>
<name>A0A437MKB1_9SPHI</name>
<proteinExistence type="predicted"/>
<accession>A0A437MKB1</accession>
<evidence type="ECO:0000313" key="2">
    <source>
        <dbReference type="EMBL" id="RVT98046.1"/>
    </source>
</evidence>
<dbReference type="PANTHER" id="PTHR43355:SF2">
    <property type="entry name" value="FLAVIN REDUCTASE (NADPH)"/>
    <property type="match status" value="1"/>
</dbReference>